<evidence type="ECO:0000313" key="1">
    <source>
        <dbReference type="EMBL" id="SPO35417.1"/>
    </source>
</evidence>
<dbReference type="Proteomes" id="UP000323386">
    <property type="component" value="Unassembled WGS sequence"/>
</dbReference>
<name>A0A5C3EVA7_9BASI</name>
<organism evidence="1 2">
    <name type="scientific">Pseudozyma flocculosa</name>
    <dbReference type="NCBI Taxonomy" id="84751"/>
    <lineage>
        <taxon>Eukaryota</taxon>
        <taxon>Fungi</taxon>
        <taxon>Dikarya</taxon>
        <taxon>Basidiomycota</taxon>
        <taxon>Ustilaginomycotina</taxon>
        <taxon>Ustilaginomycetes</taxon>
        <taxon>Ustilaginales</taxon>
        <taxon>Ustilaginaceae</taxon>
        <taxon>Pseudozyma</taxon>
    </lineage>
</organism>
<sequence>MANPSPPPLTALPLEIIHHVVQSFVDDLGRANNVTSLLTTSKQLHAIVLPKLYSSIHLRSLSQRLATDRLLRVSRALLLCPNVAHVSFEFFSLRHSEFTTPTEFRLAERHTFEAAVRQLARLKSFYWGPPKAEATNIQGLSIAVVDSVVGPLVAGLMSDKAHFERLELRNAMLPTLGGGLNVLRAALSFLQSIKTDAPATSGPGEVQTEAQAQRIKLTMSSVTNVDPCLVAGLVIGIAQPALGKLRPQESNAIEVHVTDAFVESVWGPRLDTDQVKKAIYELFEWDEASSDP</sequence>
<dbReference type="AlphaFoldDB" id="A0A5C3EVA7"/>
<keyword evidence="2" id="KW-1185">Reference proteome</keyword>
<reference evidence="1 2" key="1">
    <citation type="submission" date="2018-03" db="EMBL/GenBank/DDBJ databases">
        <authorList>
            <person name="Guldener U."/>
        </authorList>
    </citation>
    <scope>NUCLEOTIDE SEQUENCE [LARGE SCALE GENOMIC DNA]</scope>
    <source>
        <strain evidence="1 2">DAOM196992</strain>
    </source>
</reference>
<dbReference type="OrthoDB" id="2548305at2759"/>
<gene>
    <name evidence="1" type="ORF">PSFLO_00888</name>
</gene>
<proteinExistence type="predicted"/>
<dbReference type="EMBL" id="OOIP01000002">
    <property type="protein sequence ID" value="SPO35417.1"/>
    <property type="molecule type" value="Genomic_DNA"/>
</dbReference>
<protein>
    <submittedName>
        <fullName evidence="1">Uncharacterized protein</fullName>
    </submittedName>
</protein>
<accession>A0A5C3EVA7</accession>
<evidence type="ECO:0000313" key="2">
    <source>
        <dbReference type="Proteomes" id="UP000323386"/>
    </source>
</evidence>